<keyword evidence="4" id="KW-0808">Transferase</keyword>
<dbReference type="GO" id="GO:0005576">
    <property type="term" value="C:extracellular region"/>
    <property type="evidence" value="ECO:0007669"/>
    <property type="project" value="TreeGrafter"/>
</dbReference>
<dbReference type="GO" id="GO:0071972">
    <property type="term" value="F:peptidoglycan L,D-transpeptidase activity"/>
    <property type="evidence" value="ECO:0007669"/>
    <property type="project" value="TreeGrafter"/>
</dbReference>
<dbReference type="InterPro" id="IPR050979">
    <property type="entry name" value="LD-transpeptidase"/>
</dbReference>
<dbReference type="GO" id="GO:0008360">
    <property type="term" value="P:regulation of cell shape"/>
    <property type="evidence" value="ECO:0007669"/>
    <property type="project" value="UniProtKB-KW"/>
</dbReference>
<organism evidence="10">
    <name type="scientific">hydrothermal vent metagenome</name>
    <dbReference type="NCBI Taxonomy" id="652676"/>
    <lineage>
        <taxon>unclassified sequences</taxon>
        <taxon>metagenomes</taxon>
        <taxon>ecological metagenomes</taxon>
    </lineage>
</organism>
<comment type="similarity">
    <text evidence="2">Belongs to the YkuD family.</text>
</comment>
<dbReference type="EMBL" id="UOEQ01000265">
    <property type="protein sequence ID" value="VAW20281.1"/>
    <property type="molecule type" value="Genomic_DNA"/>
</dbReference>
<keyword evidence="3" id="KW-0328">Glycosyltransferase</keyword>
<evidence type="ECO:0000256" key="7">
    <source>
        <dbReference type="ARBA" id="ARBA00022984"/>
    </source>
</evidence>
<dbReference type="GO" id="GO:0018104">
    <property type="term" value="P:peptidoglycan-protein cross-linking"/>
    <property type="evidence" value="ECO:0007669"/>
    <property type="project" value="TreeGrafter"/>
</dbReference>
<dbReference type="PROSITE" id="PS52029">
    <property type="entry name" value="LD_TPASE"/>
    <property type="match status" value="1"/>
</dbReference>
<dbReference type="PANTHER" id="PTHR30582:SF24">
    <property type="entry name" value="L,D-TRANSPEPTIDASE ERFK_SRFK-RELATED"/>
    <property type="match status" value="1"/>
</dbReference>
<evidence type="ECO:0000256" key="3">
    <source>
        <dbReference type="ARBA" id="ARBA00022676"/>
    </source>
</evidence>
<evidence type="ECO:0000256" key="8">
    <source>
        <dbReference type="ARBA" id="ARBA00023316"/>
    </source>
</evidence>
<dbReference type="SUPFAM" id="SSF141523">
    <property type="entry name" value="L,D-transpeptidase catalytic domain-like"/>
    <property type="match status" value="1"/>
</dbReference>
<name>A0A3B0TNK1_9ZZZZ</name>
<evidence type="ECO:0000256" key="2">
    <source>
        <dbReference type="ARBA" id="ARBA00005992"/>
    </source>
</evidence>
<feature type="domain" description="L,D-TPase catalytic" evidence="9">
    <location>
        <begin position="100"/>
        <end position="239"/>
    </location>
</feature>
<sequence>MSNEVKISRRLFSAGAVSLSALTLAGCVRPPAQIPMAKILPSGSSYASQYAQNSENARRVAMMYGSVPDEQFPVPAVNLQHISPAFYRARVEYQTNEPVGAIIVNTNTFYAYLVEENGMAMRYGVGLGRAGFAWSGRATMTWKRKWPKWTPPANMIKRQPELEIYSAANGGMAPGLDNPLGARALYIFKNGRDTLYRLHGTGDAWSIGRAVSSGCVRFLNQDIIDLYDRVKDGAPILVV</sequence>
<proteinExistence type="inferred from homology"/>
<evidence type="ECO:0000259" key="9">
    <source>
        <dbReference type="PROSITE" id="PS52029"/>
    </source>
</evidence>
<protein>
    <submittedName>
        <fullName evidence="10">ErfK/YbiS/YcfS/YnhG</fullName>
    </submittedName>
</protein>
<dbReference type="PROSITE" id="PS51257">
    <property type="entry name" value="PROKAR_LIPOPROTEIN"/>
    <property type="match status" value="1"/>
</dbReference>
<dbReference type="Gene3D" id="2.40.440.10">
    <property type="entry name" value="L,D-transpeptidase catalytic domain-like"/>
    <property type="match status" value="1"/>
</dbReference>
<dbReference type="PANTHER" id="PTHR30582">
    <property type="entry name" value="L,D-TRANSPEPTIDASE"/>
    <property type="match status" value="1"/>
</dbReference>
<keyword evidence="8" id="KW-0961">Cell wall biogenesis/degradation</keyword>
<evidence type="ECO:0000256" key="6">
    <source>
        <dbReference type="ARBA" id="ARBA00022960"/>
    </source>
</evidence>
<evidence type="ECO:0000256" key="4">
    <source>
        <dbReference type="ARBA" id="ARBA00022679"/>
    </source>
</evidence>
<keyword evidence="6" id="KW-0133">Cell shape</keyword>
<dbReference type="Pfam" id="PF03734">
    <property type="entry name" value="YkuD"/>
    <property type="match status" value="1"/>
</dbReference>
<dbReference type="InterPro" id="IPR005490">
    <property type="entry name" value="LD_TPept_cat_dom"/>
</dbReference>
<dbReference type="GO" id="GO:0016757">
    <property type="term" value="F:glycosyltransferase activity"/>
    <property type="evidence" value="ECO:0007669"/>
    <property type="project" value="UniProtKB-KW"/>
</dbReference>
<dbReference type="UniPathway" id="UPA00219"/>
<gene>
    <name evidence="10" type="ORF">MNBD_ALPHA11-1021</name>
</gene>
<dbReference type="CDD" id="cd16913">
    <property type="entry name" value="YkuD_like"/>
    <property type="match status" value="1"/>
</dbReference>
<evidence type="ECO:0000313" key="10">
    <source>
        <dbReference type="EMBL" id="VAW20281.1"/>
    </source>
</evidence>
<dbReference type="AlphaFoldDB" id="A0A3B0TNK1"/>
<dbReference type="InterPro" id="IPR038063">
    <property type="entry name" value="Transpep_catalytic_dom"/>
</dbReference>
<keyword evidence="5" id="KW-0378">Hydrolase</keyword>
<comment type="pathway">
    <text evidence="1">Cell wall biogenesis; peptidoglycan biosynthesis.</text>
</comment>
<evidence type="ECO:0000256" key="1">
    <source>
        <dbReference type="ARBA" id="ARBA00004752"/>
    </source>
</evidence>
<keyword evidence="7" id="KW-0573">Peptidoglycan synthesis</keyword>
<reference evidence="10" key="1">
    <citation type="submission" date="2018-06" db="EMBL/GenBank/DDBJ databases">
        <authorList>
            <person name="Zhirakovskaya E."/>
        </authorList>
    </citation>
    <scope>NUCLEOTIDE SEQUENCE</scope>
</reference>
<evidence type="ECO:0000256" key="5">
    <source>
        <dbReference type="ARBA" id="ARBA00022801"/>
    </source>
</evidence>
<dbReference type="GO" id="GO:0071555">
    <property type="term" value="P:cell wall organization"/>
    <property type="evidence" value="ECO:0007669"/>
    <property type="project" value="UniProtKB-KW"/>
</dbReference>
<accession>A0A3B0TNK1</accession>
<dbReference type="FunFam" id="2.40.440.10:FF:000002">
    <property type="entry name" value="L,D-transpeptidase ErfK/SrfK"/>
    <property type="match status" value="1"/>
</dbReference>